<dbReference type="Pfam" id="PF07811">
    <property type="entry name" value="TadE"/>
    <property type="match status" value="1"/>
</dbReference>
<proteinExistence type="predicted"/>
<keyword evidence="1" id="KW-0472">Membrane</keyword>
<dbReference type="NCBIfam" id="NF041390">
    <property type="entry name" value="TadE_Rv3655c"/>
    <property type="match status" value="1"/>
</dbReference>
<evidence type="ECO:0000256" key="1">
    <source>
        <dbReference type="SAM" id="Phobius"/>
    </source>
</evidence>
<feature type="transmembrane region" description="Helical" evidence="1">
    <location>
        <begin position="20"/>
        <end position="42"/>
    </location>
</feature>
<evidence type="ECO:0000259" key="2">
    <source>
        <dbReference type="Pfam" id="PF07811"/>
    </source>
</evidence>
<keyword evidence="1" id="KW-0812">Transmembrane</keyword>
<dbReference type="Proteomes" id="UP000308121">
    <property type="component" value="Unassembled WGS sequence"/>
</dbReference>
<comment type="caution">
    <text evidence="3">The sequence shown here is derived from an EMBL/GenBank/DDBJ whole genome shotgun (WGS) entry which is preliminary data.</text>
</comment>
<organism evidence="3 4">
    <name type="scientific">Cellulomonas hominis</name>
    <dbReference type="NCBI Taxonomy" id="156981"/>
    <lineage>
        <taxon>Bacteria</taxon>
        <taxon>Bacillati</taxon>
        <taxon>Actinomycetota</taxon>
        <taxon>Actinomycetes</taxon>
        <taxon>Micrococcales</taxon>
        <taxon>Cellulomonadaceae</taxon>
        <taxon>Cellulomonas</taxon>
    </lineage>
</organism>
<dbReference type="EMBL" id="SZYE01000241">
    <property type="protein sequence ID" value="TKR22154.1"/>
    <property type="molecule type" value="Genomic_DNA"/>
</dbReference>
<name>A0A7Z8JWR1_9CELL</name>
<reference evidence="3 4" key="1">
    <citation type="submission" date="2019-05" db="EMBL/GenBank/DDBJ databases">
        <title>Genome sequence of Cellulomonas hominis strain CS1.</title>
        <authorList>
            <person name="Belmont J."/>
            <person name="Maclea K.S."/>
        </authorList>
    </citation>
    <scope>NUCLEOTIDE SEQUENCE [LARGE SCALE GENOMIC DNA]</scope>
    <source>
        <strain evidence="3 4">CS1</strain>
    </source>
</reference>
<gene>
    <name evidence="3" type="ORF">FA014_17975</name>
</gene>
<dbReference type="InterPro" id="IPR012495">
    <property type="entry name" value="TadE-like_dom"/>
</dbReference>
<keyword evidence="1" id="KW-1133">Transmembrane helix</keyword>
<protein>
    <submittedName>
        <fullName evidence="3">TadE family protein</fullName>
    </submittedName>
</protein>
<feature type="domain" description="TadE-like" evidence="2">
    <location>
        <begin position="14"/>
        <end position="56"/>
    </location>
</feature>
<evidence type="ECO:0000313" key="3">
    <source>
        <dbReference type="EMBL" id="TKR22154.1"/>
    </source>
</evidence>
<accession>A0A7Z8JWR1</accession>
<dbReference type="AlphaFoldDB" id="A0A7Z8JWR1"/>
<evidence type="ECO:0000313" key="4">
    <source>
        <dbReference type="Proteomes" id="UP000308121"/>
    </source>
</evidence>
<dbReference type="InterPro" id="IPR049790">
    <property type="entry name" value="Rv3655c/TadE"/>
</dbReference>
<sequence>MTGRPRRGPQRDRGSVTAEFAVLLPVVAVLIGVVVALAASAVTQLRCADAARVAARVAAIGEGDAAVAAAAARVAGAGARTAVARDAAWVVVTVEASVGPAVPLVGGITVRGTAAAWVEP</sequence>